<evidence type="ECO:0000313" key="1">
    <source>
        <dbReference type="EMBL" id="KAG0246758.1"/>
    </source>
</evidence>
<feature type="non-terminal residue" evidence="1">
    <location>
        <position position="61"/>
    </location>
</feature>
<name>A0A9P6PKM5_9FUNG</name>
<organism evidence="1 2">
    <name type="scientific">Actinomortierella ambigua</name>
    <dbReference type="NCBI Taxonomy" id="1343610"/>
    <lineage>
        <taxon>Eukaryota</taxon>
        <taxon>Fungi</taxon>
        <taxon>Fungi incertae sedis</taxon>
        <taxon>Mucoromycota</taxon>
        <taxon>Mortierellomycotina</taxon>
        <taxon>Mortierellomycetes</taxon>
        <taxon>Mortierellales</taxon>
        <taxon>Mortierellaceae</taxon>
        <taxon>Actinomortierella</taxon>
    </lineage>
</organism>
<sequence>ISQQEDIFSAVKQVWTTTTTEEEKIGTLAASSEAIKMLEGERTALKAQSRGCLQEQALSVE</sequence>
<comment type="caution">
    <text evidence="1">The sequence shown here is derived from an EMBL/GenBank/DDBJ whole genome shotgun (WGS) entry which is preliminary data.</text>
</comment>
<protein>
    <submittedName>
        <fullName evidence="1">Uncharacterized protein</fullName>
    </submittedName>
</protein>
<reference evidence="1" key="1">
    <citation type="journal article" date="2020" name="Fungal Divers.">
        <title>Resolving the Mortierellaceae phylogeny through synthesis of multi-gene phylogenetics and phylogenomics.</title>
        <authorList>
            <person name="Vandepol N."/>
            <person name="Liber J."/>
            <person name="Desiro A."/>
            <person name="Na H."/>
            <person name="Kennedy M."/>
            <person name="Barry K."/>
            <person name="Grigoriev I.V."/>
            <person name="Miller A.N."/>
            <person name="O'Donnell K."/>
            <person name="Stajich J.E."/>
            <person name="Bonito G."/>
        </authorList>
    </citation>
    <scope>NUCLEOTIDE SEQUENCE</scope>
    <source>
        <strain evidence="1">BC1065</strain>
    </source>
</reference>
<proteinExistence type="predicted"/>
<keyword evidence="2" id="KW-1185">Reference proteome</keyword>
<gene>
    <name evidence="1" type="ORF">DFQ27_002872</name>
</gene>
<dbReference type="Proteomes" id="UP000807716">
    <property type="component" value="Unassembled WGS sequence"/>
</dbReference>
<accession>A0A9P6PKM5</accession>
<dbReference type="EMBL" id="JAAAJB010002105">
    <property type="protein sequence ID" value="KAG0246758.1"/>
    <property type="molecule type" value="Genomic_DNA"/>
</dbReference>
<dbReference type="AlphaFoldDB" id="A0A9P6PKM5"/>
<evidence type="ECO:0000313" key="2">
    <source>
        <dbReference type="Proteomes" id="UP000807716"/>
    </source>
</evidence>